<feature type="transmembrane region" description="Helical" evidence="3">
    <location>
        <begin position="415"/>
        <end position="441"/>
    </location>
</feature>
<feature type="transmembrane region" description="Helical" evidence="3">
    <location>
        <begin position="24"/>
        <end position="42"/>
    </location>
</feature>
<comment type="subcellular location">
    <subcellularLocation>
        <location evidence="1">Endomembrane system</location>
        <topology evidence="1">Multi-pass membrane protein</topology>
    </subcellularLocation>
    <subcellularLocation>
        <location evidence="2">Membrane</location>
        <topology evidence="2">Multi-pass membrane protein</topology>
    </subcellularLocation>
</comment>
<reference evidence="5 6" key="1">
    <citation type="journal article" date="2020" name="Pathogens">
        <title>First Whole Genome Sequence of Anaplasma platys, an Obligate Intracellular Rickettsial Pathogen of Dogs.</title>
        <authorList>
            <person name="Llanes A."/>
            <person name="Rajeev S."/>
        </authorList>
    </citation>
    <scope>NUCLEOTIDE SEQUENCE [LARGE SCALE GENOMIC DNA]</scope>
    <source>
        <strain evidence="5 6">S3</strain>
    </source>
</reference>
<keyword evidence="3" id="KW-0472">Membrane</keyword>
<evidence type="ECO:0000256" key="2">
    <source>
        <dbReference type="RuleBase" id="RU000320"/>
    </source>
</evidence>
<evidence type="ECO:0000313" key="5">
    <source>
        <dbReference type="EMBL" id="QJC27288.1"/>
    </source>
</evidence>
<proteinExistence type="predicted"/>
<feature type="transmembrane region" description="Helical" evidence="3">
    <location>
        <begin position="203"/>
        <end position="224"/>
    </location>
</feature>
<evidence type="ECO:0000313" key="6">
    <source>
        <dbReference type="Proteomes" id="UP000500930"/>
    </source>
</evidence>
<feature type="transmembrane region" description="Helical" evidence="3">
    <location>
        <begin position="236"/>
        <end position="260"/>
    </location>
</feature>
<evidence type="ECO:0000259" key="4">
    <source>
        <dbReference type="Pfam" id="PF00361"/>
    </source>
</evidence>
<keyword evidence="2 3" id="KW-0812">Transmembrane</keyword>
<sequence length="491" mass="52511">MLLLPFVSSALILGFRRVPHSQEVLSILASTVLFPVAAYLGFRAINGAPSGLLKYNLSSKLTLAFAPEAFGVVFSILVSLLWVITNIYTIGYMNNVYGKGNDRSVFYACFAASIGCTMCIAFAANIATIFIFYEMLTLCTYPLITHGRSQKALESGSAYIKTLLCSSVLLFLPLVVLVCSVSPAELFSSDYLVAEKRPDLIPLLSVLLCYGVAKAAIMPLHTWLPRAMVAATPVSALLHAVAVVKSGVFTIAKITVYALGVQGMYNICNSANGAVNSGTLHVNVLMYASIATILLGSLCAIAQTNLKKLLAYSTISQLSYITLAISLYTDGAMSAALLQMVGHAFAKITLFFAVGAIYASTGRTMISELTGLGKAMPLTLAMFSLGAFAMIGIPPAGTIWGKFYILSEALRQDNYLVVGTVLLSTLLNTLYFIPLIFRAFFIKGEDVSVIKEAPLPLLLAMLATSLGTLFLFFKPDAVSGVMATVGTQIHF</sequence>
<feature type="transmembrane region" description="Helical" evidence="3">
    <location>
        <begin position="63"/>
        <end position="85"/>
    </location>
</feature>
<dbReference type="Proteomes" id="UP000500930">
    <property type="component" value="Chromosome"/>
</dbReference>
<dbReference type="InterPro" id="IPR050616">
    <property type="entry name" value="CPA3_Na-H_Antiporter_A"/>
</dbReference>
<evidence type="ECO:0000256" key="1">
    <source>
        <dbReference type="ARBA" id="ARBA00004127"/>
    </source>
</evidence>
<dbReference type="InterPro" id="IPR001750">
    <property type="entry name" value="ND/Mrp_TM"/>
</dbReference>
<keyword evidence="3" id="KW-1133">Transmembrane helix</keyword>
<feature type="transmembrane region" description="Helical" evidence="3">
    <location>
        <begin position="453"/>
        <end position="473"/>
    </location>
</feature>
<gene>
    <name evidence="5" type="primary">mrpA</name>
    <name evidence="5" type="ORF">ANPL_00875</name>
</gene>
<dbReference type="Pfam" id="PF00361">
    <property type="entry name" value="Proton_antipo_M"/>
    <property type="match status" value="1"/>
</dbReference>
<feature type="transmembrane region" description="Helical" evidence="3">
    <location>
        <begin position="280"/>
        <end position="302"/>
    </location>
</feature>
<name>A0A858PXJ5_9RICK</name>
<organism evidence="5 6">
    <name type="scientific">Anaplasma platys</name>
    <dbReference type="NCBI Taxonomy" id="949"/>
    <lineage>
        <taxon>Bacteria</taxon>
        <taxon>Pseudomonadati</taxon>
        <taxon>Pseudomonadota</taxon>
        <taxon>Alphaproteobacteria</taxon>
        <taxon>Rickettsiales</taxon>
        <taxon>Anaplasmataceae</taxon>
        <taxon>Anaplasma</taxon>
    </lineage>
</organism>
<protein>
    <submittedName>
        <fullName evidence="5">Cation:proton antiporter subunit A</fullName>
    </submittedName>
</protein>
<accession>A0A858PXJ5</accession>
<dbReference type="EMBL" id="CP046391">
    <property type="protein sequence ID" value="QJC27288.1"/>
    <property type="molecule type" value="Genomic_DNA"/>
</dbReference>
<dbReference type="AlphaFoldDB" id="A0A858PXJ5"/>
<dbReference type="KEGG" id="aplt:ANPL_00875"/>
<keyword evidence="6" id="KW-1185">Reference proteome</keyword>
<feature type="transmembrane region" description="Helical" evidence="3">
    <location>
        <begin position="105"/>
        <end position="133"/>
    </location>
</feature>
<feature type="domain" description="NADH:quinone oxidoreductase/Mrp antiporter transmembrane" evidence="4">
    <location>
        <begin position="123"/>
        <end position="426"/>
    </location>
</feature>
<dbReference type="GO" id="GO:0012505">
    <property type="term" value="C:endomembrane system"/>
    <property type="evidence" value="ECO:0007669"/>
    <property type="project" value="UniProtKB-SubCell"/>
</dbReference>
<dbReference type="GO" id="GO:0016020">
    <property type="term" value="C:membrane"/>
    <property type="evidence" value="ECO:0007669"/>
    <property type="project" value="UniProtKB-SubCell"/>
</dbReference>
<feature type="transmembrane region" description="Helical" evidence="3">
    <location>
        <begin position="158"/>
        <end position="183"/>
    </location>
</feature>
<dbReference type="PANTHER" id="PTHR43373">
    <property type="entry name" value="NA(+)/H(+) ANTIPORTER SUBUNIT"/>
    <property type="match status" value="1"/>
</dbReference>
<dbReference type="PANTHER" id="PTHR43373:SF1">
    <property type="entry name" value="NA(+)_H(+) ANTIPORTER SUBUNIT A"/>
    <property type="match status" value="1"/>
</dbReference>
<dbReference type="PRINTS" id="PR01434">
    <property type="entry name" value="NADHDHGNASE5"/>
</dbReference>
<feature type="transmembrane region" description="Helical" evidence="3">
    <location>
        <begin position="380"/>
        <end position="403"/>
    </location>
</feature>
<feature type="transmembrane region" description="Helical" evidence="3">
    <location>
        <begin position="340"/>
        <end position="359"/>
    </location>
</feature>
<evidence type="ECO:0000256" key="3">
    <source>
        <dbReference type="SAM" id="Phobius"/>
    </source>
</evidence>